<dbReference type="Gene3D" id="1.10.8.430">
    <property type="entry name" value="Helical domain of apoptotic protease-activating factors"/>
    <property type="match status" value="1"/>
</dbReference>
<evidence type="ECO:0008006" key="13">
    <source>
        <dbReference type="Google" id="ProtNLM"/>
    </source>
</evidence>
<dbReference type="Gramene" id="TraesJAG2B03G01031820.1">
    <property type="protein sequence ID" value="TraesJAG2B03G01031820.1.CDS1"/>
    <property type="gene ID" value="TraesJAG2B03G01031820"/>
</dbReference>
<dbReference type="InterPro" id="IPR056789">
    <property type="entry name" value="LRR_R13L1-DRL21"/>
</dbReference>
<dbReference type="EnsemblPlants" id="TraesCS2B02G497000.1">
    <property type="protein sequence ID" value="TraesCS2B02G497000.1.cds1"/>
    <property type="gene ID" value="TraesCS2B02G497000"/>
</dbReference>
<dbReference type="STRING" id="4565.A0A3B6CDA3"/>
<dbReference type="PANTHER" id="PTHR36766">
    <property type="entry name" value="PLANT BROAD-SPECTRUM MILDEW RESISTANCE PROTEIN RPW8"/>
    <property type="match status" value="1"/>
</dbReference>
<dbReference type="GO" id="GO:0043531">
    <property type="term" value="F:ADP binding"/>
    <property type="evidence" value="ECO:0007669"/>
    <property type="project" value="InterPro"/>
</dbReference>
<dbReference type="OMA" id="HHESEWK"/>
<dbReference type="Gene3D" id="1.10.10.10">
    <property type="entry name" value="Winged helix-like DNA-binding domain superfamily/Winged helix DNA-binding domain"/>
    <property type="match status" value="1"/>
</dbReference>
<keyword evidence="5" id="KW-0611">Plant defense</keyword>
<dbReference type="GO" id="GO:0005524">
    <property type="term" value="F:ATP binding"/>
    <property type="evidence" value="ECO:0007669"/>
    <property type="project" value="UniProtKB-KW"/>
</dbReference>
<dbReference type="GO" id="GO:0006952">
    <property type="term" value="P:defense response"/>
    <property type="evidence" value="ECO:0007669"/>
    <property type="project" value="UniProtKB-KW"/>
</dbReference>
<dbReference type="Gramene" id="TraesCS2B02G497000.1">
    <property type="protein sequence ID" value="TraesCS2B02G497000.1.cds1"/>
    <property type="gene ID" value="TraesCS2B02G497000"/>
</dbReference>
<sequence>METAGIRAAAWVVGKALSPLSGGVLESWAASTKLGSNMQDLKLELLHAQAMLNNVRGREIHNPALAEMLDMLRQLAYVADDVLDELDYFRIQDELDGTYHAADAHAAGWVRDLALNARHTARACVNTLNVGKHLSCFSSSASVNRHAQPPKLKFDRVEMSTRISDLTEQLKPVCARVSNILNLELLNSSNTPFQDIAMNRPKTTPQIIEPKLYGRDLHKNAVLQEIANSECSKLTVLPIIGPGGIGKTTFTQHIYEQMKSNFHVPIWICVSLDFSANRLAKDIVQKIPNVENENKNCCDEELIKQRLKGKRVLLVLDDVWPHHESEWKKVIALFKEEDAKGNMVIVTTRICEVADTVKTTKCSLELEHLCSVDIMSFFEECVFGDQKPWVDYPELVDVGSNIVEKLKGSPLAARTVGRLLRNKLTLNHWRSVLESKEWQSQKDDNDIMPALKLSYDYLPFYLQRCFYFCALFPEDYEFGSEELIHLWIGLEILHSCDRNKKKLEDVGLCYLNDLVNHGFFKMNKTKNGSTSYVIHDLLHDLAVNVSSDECLYIYMSNARDIEIPPSLRHLSIIIDNTNVEDGVSFEDYNGNLSALGERLKVENLRTFMLFGDDHESFAKTFAGLIREARALRVIFLSGVSYNLEDILHKHSKLVHLRYLRVRLEYSCHHFCLSSSLSRLYHLEVIDLQDQYCDVRSTRHMRNLVKLRHFLISKEKHNLHSDIHGVGKLKFLQELREFRVGKEGEGFELSQLKPLKEIGGLLGIYNLENVQTKEEAREAKLLQKNNLRELILEWDVKRSNKDPVKEENVLANLVPHGNIRELCIRGHGGTNCPAWLCENLSVECLESLCLDGISWKNLPPLGEMWMANGLGGEYQGCSVSSPTFHNLKSLELSNISSLTKWVGSGTCPLFSHLEGLKIRNFSELIELPFSHPPTCCQAQRNEKISWFPKLWKLVIVECPKLVSFPPIPWRTGAMCSAYIARVGSCFEELIYPRRELELNLQIEGRGGQGDVFWSGLNFSNLTDLEELRMKKIPFLPLKHLRALTSLRKIEIEGASSFLLPVEGADDGIYRLPVEHLEITDCDVSGKELTLVLSFLPNLSILRIENCDNIAGLGVALYAETVSGEQPEQETRVGEEEIITAAAAEGLLLLPPHLQELWIFGCKNMSILSDPIYDNDQKSAGSGEGGGGGLQRLRSLRCLYVSTCPKFLSSYWSSSSPSVFPFPTCLQRLTLRGAKYMKTLQALSNLSSLTKCELLFELRGLDGLWPLLSHGRLKKLAINSGSVYAWDSSILTPICSNPLHLQTGSNTGFLAAPMCSLLSFTLTKLDLSLDQEMKCFTKEQEEALQLLTSLQELQFSASENERHCYLSKLQCLPAGLDKLINLKRLMINCCSSIRSLPSLPSSLQELVIDNCYALQSLPNSLPSSLEILSIYGCQAIKSLPESLPSSLKKLKISGCWAIKSLPKDGLPSSMLELDVNLGLDSDNLRKECRKLKGTIPIVKVIN</sequence>
<dbReference type="InterPro" id="IPR042197">
    <property type="entry name" value="Apaf_helical"/>
</dbReference>
<evidence type="ECO:0000313" key="12">
    <source>
        <dbReference type="Proteomes" id="UP000019116"/>
    </source>
</evidence>
<dbReference type="SUPFAM" id="SSF52058">
    <property type="entry name" value="L domain-like"/>
    <property type="match status" value="3"/>
</dbReference>
<evidence type="ECO:0000259" key="8">
    <source>
        <dbReference type="Pfam" id="PF18052"/>
    </source>
</evidence>
<dbReference type="InterPro" id="IPR058922">
    <property type="entry name" value="WHD_DRP"/>
</dbReference>
<dbReference type="InterPro" id="IPR027417">
    <property type="entry name" value="P-loop_NTPase"/>
</dbReference>
<dbReference type="Gene3D" id="1.20.5.4130">
    <property type="match status" value="1"/>
</dbReference>
<evidence type="ECO:0000256" key="3">
    <source>
        <dbReference type="ARBA" id="ARBA00022737"/>
    </source>
</evidence>
<dbReference type="GO" id="GO:0051707">
    <property type="term" value="P:response to other organism"/>
    <property type="evidence" value="ECO:0007669"/>
    <property type="project" value="UniProtKB-ARBA"/>
</dbReference>
<dbReference type="InterPro" id="IPR036388">
    <property type="entry name" value="WH-like_DNA-bd_sf"/>
</dbReference>
<keyword evidence="3" id="KW-0677">Repeat</keyword>
<keyword evidence="2" id="KW-0433">Leucine-rich repeat</keyword>
<reference evidence="11" key="2">
    <citation type="submission" date="2018-10" db="UniProtKB">
        <authorList>
            <consortium name="EnsemblPlants"/>
        </authorList>
    </citation>
    <scope>IDENTIFICATION</scope>
</reference>
<keyword evidence="6" id="KW-0067">ATP-binding</keyword>
<dbReference type="Pfam" id="PF00931">
    <property type="entry name" value="NB-ARC"/>
    <property type="match status" value="1"/>
</dbReference>
<name>A0A3B6CDA3_WHEAT</name>
<dbReference type="PANTHER" id="PTHR36766:SF70">
    <property type="entry name" value="DISEASE RESISTANCE PROTEIN RGA4"/>
    <property type="match status" value="1"/>
</dbReference>
<dbReference type="InterPro" id="IPR041118">
    <property type="entry name" value="Rx_N"/>
</dbReference>
<dbReference type="GeneID" id="123046815"/>
<organism evidence="11">
    <name type="scientific">Triticum aestivum</name>
    <name type="common">Wheat</name>
    <dbReference type="NCBI Taxonomy" id="4565"/>
    <lineage>
        <taxon>Eukaryota</taxon>
        <taxon>Viridiplantae</taxon>
        <taxon>Streptophyta</taxon>
        <taxon>Embryophyta</taxon>
        <taxon>Tracheophyta</taxon>
        <taxon>Spermatophyta</taxon>
        <taxon>Magnoliopsida</taxon>
        <taxon>Liliopsida</taxon>
        <taxon>Poales</taxon>
        <taxon>Poaceae</taxon>
        <taxon>BOP clade</taxon>
        <taxon>Pooideae</taxon>
        <taxon>Triticodae</taxon>
        <taxon>Triticeae</taxon>
        <taxon>Triticinae</taxon>
        <taxon>Triticum</taxon>
    </lineage>
</organism>
<evidence type="ECO:0000256" key="5">
    <source>
        <dbReference type="ARBA" id="ARBA00022821"/>
    </source>
</evidence>
<accession>A0A3B6CDA3</accession>
<dbReference type="Proteomes" id="UP000019116">
    <property type="component" value="Chromosome 2B"/>
</dbReference>
<keyword evidence="12" id="KW-1185">Reference proteome</keyword>
<evidence type="ECO:0000256" key="4">
    <source>
        <dbReference type="ARBA" id="ARBA00022741"/>
    </source>
</evidence>
<dbReference type="SUPFAM" id="SSF52540">
    <property type="entry name" value="P-loop containing nucleoside triphosphate hydrolases"/>
    <property type="match status" value="1"/>
</dbReference>
<feature type="domain" description="Disease resistance protein winged helix" evidence="9">
    <location>
        <begin position="471"/>
        <end position="542"/>
    </location>
</feature>
<comment type="similarity">
    <text evidence="1">Belongs to the disease resistance NB-LRR family.</text>
</comment>
<dbReference type="InterPro" id="IPR032675">
    <property type="entry name" value="LRR_dom_sf"/>
</dbReference>
<dbReference type="PaxDb" id="4565-Traes_2BL_94A287CDF.2"/>
<dbReference type="Gramene" id="TraesCS2B03G1251400.1">
    <property type="protein sequence ID" value="TraesCS2B03G1251400.1.CDS1"/>
    <property type="gene ID" value="TraesCS2B03G1251400"/>
</dbReference>
<evidence type="ECO:0000259" key="9">
    <source>
        <dbReference type="Pfam" id="PF23559"/>
    </source>
</evidence>
<dbReference type="Pfam" id="PF23559">
    <property type="entry name" value="WHD_DRP"/>
    <property type="match status" value="1"/>
</dbReference>
<evidence type="ECO:0000313" key="11">
    <source>
        <dbReference type="EnsemblPlants" id="TraesCS2B02G497000.1.cds1"/>
    </source>
</evidence>
<evidence type="ECO:0000256" key="6">
    <source>
        <dbReference type="ARBA" id="ARBA00022840"/>
    </source>
</evidence>
<protein>
    <recommendedName>
        <fullName evidence="13">AAA+ ATPase domain-containing protein</fullName>
    </recommendedName>
</protein>
<dbReference type="Pfam" id="PF18052">
    <property type="entry name" value="Rx_N"/>
    <property type="match status" value="1"/>
</dbReference>
<feature type="domain" description="R13L1/DRL21-like LRR repeat region" evidence="10">
    <location>
        <begin position="748"/>
        <end position="863"/>
    </location>
</feature>
<dbReference type="SMR" id="A0A3B6CDA3"/>
<dbReference type="Pfam" id="PF25019">
    <property type="entry name" value="LRR_R13L1-DRL21"/>
    <property type="match status" value="1"/>
</dbReference>
<dbReference type="PRINTS" id="PR00364">
    <property type="entry name" value="DISEASERSIST"/>
</dbReference>
<evidence type="ECO:0000259" key="10">
    <source>
        <dbReference type="Pfam" id="PF25019"/>
    </source>
</evidence>
<feature type="domain" description="NB-ARC" evidence="7">
    <location>
        <begin position="218"/>
        <end position="384"/>
    </location>
</feature>
<keyword evidence="4" id="KW-0547">Nucleotide-binding</keyword>
<evidence type="ECO:0000256" key="1">
    <source>
        <dbReference type="ARBA" id="ARBA00008894"/>
    </source>
</evidence>
<dbReference type="Gene3D" id="3.80.10.10">
    <property type="entry name" value="Ribonuclease Inhibitor"/>
    <property type="match status" value="3"/>
</dbReference>
<dbReference type="InterPro" id="IPR002182">
    <property type="entry name" value="NB-ARC"/>
</dbReference>
<evidence type="ECO:0000256" key="2">
    <source>
        <dbReference type="ARBA" id="ARBA00022614"/>
    </source>
</evidence>
<evidence type="ECO:0000259" key="7">
    <source>
        <dbReference type="Pfam" id="PF00931"/>
    </source>
</evidence>
<dbReference type="OrthoDB" id="612043at2759"/>
<reference evidence="11" key="1">
    <citation type="submission" date="2018-08" db="EMBL/GenBank/DDBJ databases">
        <authorList>
            <person name="Rossello M."/>
        </authorList>
    </citation>
    <scope>NUCLEOTIDE SEQUENCE [LARGE SCALE GENOMIC DNA]</scope>
    <source>
        <strain evidence="11">cv. Chinese Spring</strain>
    </source>
</reference>
<proteinExistence type="inferred from homology"/>
<dbReference type="Gene3D" id="3.40.50.300">
    <property type="entry name" value="P-loop containing nucleotide triphosphate hydrolases"/>
    <property type="match status" value="1"/>
</dbReference>
<feature type="domain" description="Disease resistance N-terminal" evidence="8">
    <location>
        <begin position="14"/>
        <end position="92"/>
    </location>
</feature>
<dbReference type="RefSeq" id="XP_044326179.1">
    <property type="nucleotide sequence ID" value="XM_044470244.1"/>
</dbReference>
<gene>
    <name evidence="11" type="primary">LOC123046815</name>
</gene>
<dbReference type="Gramene" id="TraesNOR2B03G01047090.1">
    <property type="protein sequence ID" value="TraesNOR2B03G01047090.1.CDS1"/>
    <property type="gene ID" value="TraesNOR2B03G01047090"/>
</dbReference>
<dbReference type="RefSeq" id="XP_044326180.1">
    <property type="nucleotide sequence ID" value="XM_044470245.1"/>
</dbReference>